<evidence type="ECO:0000256" key="3">
    <source>
        <dbReference type="ARBA" id="ARBA00022679"/>
    </source>
</evidence>
<keyword evidence="6" id="KW-0472">Membrane</keyword>
<keyword evidence="9" id="KW-1185">Reference proteome</keyword>
<dbReference type="CDD" id="cd07989">
    <property type="entry name" value="LPLAT_AGPAT-like"/>
    <property type="match status" value="1"/>
</dbReference>
<dbReference type="PANTHER" id="PTHR10434">
    <property type="entry name" value="1-ACYL-SN-GLYCEROL-3-PHOSPHATE ACYLTRANSFERASE"/>
    <property type="match status" value="1"/>
</dbReference>
<evidence type="ECO:0000256" key="1">
    <source>
        <dbReference type="ARBA" id="ARBA00005189"/>
    </source>
</evidence>
<gene>
    <name evidence="8" type="ORF">HNQ88_002006</name>
</gene>
<dbReference type="AlphaFoldDB" id="A0AAE3XPL9"/>
<dbReference type="RefSeq" id="WP_309938477.1">
    <property type="nucleotide sequence ID" value="NZ_AP025305.1"/>
</dbReference>
<feature type="transmembrane region" description="Helical" evidence="6">
    <location>
        <begin position="7"/>
        <end position="31"/>
    </location>
</feature>
<keyword evidence="6" id="KW-0812">Transmembrane</keyword>
<accession>A0AAE3XPL9</accession>
<evidence type="ECO:0000313" key="8">
    <source>
        <dbReference type="EMBL" id="MDR6238969.1"/>
    </source>
</evidence>
<evidence type="ECO:0000313" key="9">
    <source>
        <dbReference type="Proteomes" id="UP001185092"/>
    </source>
</evidence>
<evidence type="ECO:0000256" key="5">
    <source>
        <dbReference type="ARBA" id="ARBA00023315"/>
    </source>
</evidence>
<dbReference type="Pfam" id="PF01553">
    <property type="entry name" value="Acyltransferase"/>
    <property type="match status" value="1"/>
</dbReference>
<feature type="transmembrane region" description="Helical" evidence="6">
    <location>
        <begin position="43"/>
        <end position="63"/>
    </location>
</feature>
<dbReference type="EC" id="2.3.1.51" evidence="8"/>
<feature type="domain" description="Phospholipid/glycerol acyltransferase" evidence="7">
    <location>
        <begin position="73"/>
        <end position="186"/>
    </location>
</feature>
<dbReference type="SMART" id="SM00563">
    <property type="entry name" value="PlsC"/>
    <property type="match status" value="1"/>
</dbReference>
<comment type="caution">
    <text evidence="8">The sequence shown here is derived from an EMBL/GenBank/DDBJ whole genome shotgun (WGS) entry which is preliminary data.</text>
</comment>
<evidence type="ECO:0000256" key="6">
    <source>
        <dbReference type="SAM" id="Phobius"/>
    </source>
</evidence>
<keyword evidence="3 8" id="KW-0808">Transferase</keyword>
<protein>
    <submittedName>
        <fullName evidence="8">1-acyl-sn-glycerol-3-phosphate acyltransferase</fullName>
        <ecNumber evidence="8">2.3.1.51</ecNumber>
    </submittedName>
</protein>
<dbReference type="PANTHER" id="PTHR10434:SF64">
    <property type="entry name" value="1-ACYL-SN-GLYCEROL-3-PHOSPHATE ACYLTRANSFERASE-RELATED"/>
    <property type="match status" value="1"/>
</dbReference>
<dbReference type="InterPro" id="IPR002123">
    <property type="entry name" value="Plipid/glycerol_acylTrfase"/>
</dbReference>
<proteinExistence type="predicted"/>
<evidence type="ECO:0000256" key="2">
    <source>
        <dbReference type="ARBA" id="ARBA00022516"/>
    </source>
</evidence>
<keyword evidence="5 8" id="KW-0012">Acyltransferase</keyword>
<dbReference type="SUPFAM" id="SSF69593">
    <property type="entry name" value="Glycerol-3-phosphate (1)-acyltransferase"/>
    <property type="match status" value="1"/>
</dbReference>
<keyword evidence="2" id="KW-0444">Lipid biosynthesis</keyword>
<dbReference type="GO" id="GO:0003841">
    <property type="term" value="F:1-acylglycerol-3-phosphate O-acyltransferase activity"/>
    <property type="evidence" value="ECO:0007669"/>
    <property type="project" value="UniProtKB-EC"/>
</dbReference>
<dbReference type="GO" id="GO:0006654">
    <property type="term" value="P:phosphatidic acid biosynthetic process"/>
    <property type="evidence" value="ECO:0007669"/>
    <property type="project" value="TreeGrafter"/>
</dbReference>
<dbReference type="EMBL" id="JAVDQD010000002">
    <property type="protein sequence ID" value="MDR6238969.1"/>
    <property type="molecule type" value="Genomic_DNA"/>
</dbReference>
<organism evidence="8 9">
    <name type="scientific">Aureibacter tunicatorum</name>
    <dbReference type="NCBI Taxonomy" id="866807"/>
    <lineage>
        <taxon>Bacteria</taxon>
        <taxon>Pseudomonadati</taxon>
        <taxon>Bacteroidota</taxon>
        <taxon>Cytophagia</taxon>
        <taxon>Cytophagales</taxon>
        <taxon>Persicobacteraceae</taxon>
        <taxon>Aureibacter</taxon>
    </lineage>
</organism>
<name>A0AAE3XPL9_9BACT</name>
<keyword evidence="6" id="KW-1133">Transmembrane helix</keyword>
<evidence type="ECO:0000256" key="4">
    <source>
        <dbReference type="ARBA" id="ARBA00023098"/>
    </source>
</evidence>
<dbReference type="Proteomes" id="UP001185092">
    <property type="component" value="Unassembled WGS sequence"/>
</dbReference>
<keyword evidence="4" id="KW-0443">Lipid metabolism</keyword>
<reference evidence="8" key="1">
    <citation type="submission" date="2023-07" db="EMBL/GenBank/DDBJ databases">
        <title>Genomic Encyclopedia of Type Strains, Phase IV (KMG-IV): sequencing the most valuable type-strain genomes for metagenomic binning, comparative biology and taxonomic classification.</title>
        <authorList>
            <person name="Goeker M."/>
        </authorList>
    </citation>
    <scope>NUCLEOTIDE SEQUENCE</scope>
    <source>
        <strain evidence="8">DSM 26174</strain>
    </source>
</reference>
<comment type="pathway">
    <text evidence="1">Lipid metabolism.</text>
</comment>
<evidence type="ECO:0000259" key="7">
    <source>
        <dbReference type="SMART" id="SM00563"/>
    </source>
</evidence>
<sequence length="253" mass="29769">MKIIRKIYTFYGLIVFLGIMLMIFPFFWLYIRFKSLERYAYELYQFWGTSLFWLIGMPINKVYKGKLQKDKQYLFVPNHSSYLDIPAVGGGPFAMLFLGKIELVKIPVFGYIYKKLNIIVDRKNPRSRKKAMDDCRESLDRGYNLAIFPEGTISKQSPELLPFKDGAFLLAIEKGIPIVPVTLPYNWKILPGHHGDFTLRWHKNMVVYHEPIHTNDLTLKDIEKLKIQVHNVIQEEMYARNNMAFHVEPESKK</sequence>